<feature type="compositionally biased region" description="Basic residues" evidence="1">
    <location>
        <begin position="680"/>
        <end position="691"/>
    </location>
</feature>
<keyword evidence="3" id="KW-1185">Reference proteome</keyword>
<feature type="compositionally biased region" description="Low complexity" evidence="1">
    <location>
        <begin position="562"/>
        <end position="579"/>
    </location>
</feature>
<comment type="caution">
    <text evidence="2">The sequence shown here is derived from an EMBL/GenBank/DDBJ whole genome shotgun (WGS) entry which is preliminary data.</text>
</comment>
<evidence type="ECO:0000256" key="1">
    <source>
        <dbReference type="SAM" id="MobiDB-lite"/>
    </source>
</evidence>
<evidence type="ECO:0000313" key="2">
    <source>
        <dbReference type="EMBL" id="KAF6745487.1"/>
    </source>
</evidence>
<dbReference type="Proteomes" id="UP000521943">
    <property type="component" value="Unassembled WGS sequence"/>
</dbReference>
<feature type="compositionally biased region" description="Polar residues" evidence="1">
    <location>
        <begin position="62"/>
        <end position="73"/>
    </location>
</feature>
<feature type="compositionally biased region" description="Low complexity" evidence="1">
    <location>
        <begin position="271"/>
        <end position="283"/>
    </location>
</feature>
<feature type="compositionally biased region" description="Polar residues" evidence="1">
    <location>
        <begin position="720"/>
        <end position="732"/>
    </location>
</feature>
<feature type="region of interest" description="Disordered" evidence="1">
    <location>
        <begin position="122"/>
        <end position="149"/>
    </location>
</feature>
<dbReference type="OrthoDB" id="3269842at2759"/>
<proteinExistence type="predicted"/>
<protein>
    <submittedName>
        <fullName evidence="2">Uncharacterized protein</fullName>
    </submittedName>
</protein>
<feature type="region of interest" description="Disordered" evidence="1">
    <location>
        <begin position="1"/>
        <end position="106"/>
    </location>
</feature>
<feature type="region of interest" description="Disordered" evidence="1">
    <location>
        <begin position="355"/>
        <end position="376"/>
    </location>
</feature>
<dbReference type="AlphaFoldDB" id="A0A8H6LYQ6"/>
<dbReference type="EMBL" id="JACGCI010000105">
    <property type="protein sequence ID" value="KAF6745487.1"/>
    <property type="molecule type" value="Genomic_DNA"/>
</dbReference>
<feature type="compositionally biased region" description="Basic and acidic residues" evidence="1">
    <location>
        <begin position="139"/>
        <end position="149"/>
    </location>
</feature>
<accession>A0A8H6LYQ6</accession>
<gene>
    <name evidence="2" type="ORF">DFP72DRAFT_925856</name>
</gene>
<feature type="compositionally biased region" description="Polar residues" evidence="1">
    <location>
        <begin position="284"/>
        <end position="295"/>
    </location>
</feature>
<feature type="region of interest" description="Disordered" evidence="1">
    <location>
        <begin position="751"/>
        <end position="817"/>
    </location>
</feature>
<sequence length="868" mass="92121">MQGYESSPAHRSNQSLSLQAPGGILPPSQNVNRARRMTVGSQSSLSLPDGGRQPSPRPPSPLRNSFTMNTSTGIDPDVESDDESDEEGIRIPRKWKKSPSPSSSVSNLATSFVQRVNNFVGGIAPKSPNMLSDAELEAEAERERERSRREAEAILMREAQQRKQVEERMLAMMDNAKGLPPPPSSHSHTIPTTPSPGSSYKDTGGWWQAAKNRLTPVKDRESPITPAQQVILDAKAKEKTDPPPTANLNIPLQPPTRKPVPASPSSPTPSRPSLSTPNLSPSPMRQTDSLANSPSREAPPVYVSFTPQGTVDVPVTLLAIAKRFEKLEKWTIGHVRALEDRMNDVERWLVEKENLKDEDKSNSSKAPQESLPAVGQELTEIRDEISELQGRVGELGREMAKMATAPSNLSSGPKTQTVQAAVSVAPRQASTTLVHEAQSPSIEASVAEVFTTPRHTRLPSSARESTSPPLASARTPSGTRLPYPTGDYNSPPETFSPTGSPNASLNSKRRGQSISSISGLPSHSYAGISAGAGGSPISSVFNIASTLTGRPLSPPSGPSAKTNPIATTTTATITNTNRTSSPIPIPTKNTGLPPPKSTAPRQGSVSPTPRKRYTVALGGPIVAPPSPPDAEENPPASSHTSGRRLPATPKSSSRTIPESDDEEEEEDGGETIGKSASARFTRKLTVQKKRSNTSISSVSSVDQDVLRGTAPPTRKVGGDFSSNQYNTPTLGSQRRMKAQSVYGMSSFINSSANSSTSNVGTPATTTTSTTKTNVTATFGTSPGTTAPLRLRSKSSDRLNSDAGFFSGSTPPTPNSAKFVDPLLLRRKQEVAAGTPGGANAGGVSSKGKLAVNQLVAFFDKDKDKRGRR</sequence>
<name>A0A8H6LYQ6_9AGAR</name>
<feature type="region of interest" description="Disordered" evidence="1">
    <location>
        <begin position="549"/>
        <end position="737"/>
    </location>
</feature>
<feature type="compositionally biased region" description="Low complexity" evidence="1">
    <location>
        <begin position="185"/>
        <end position="199"/>
    </location>
</feature>
<reference evidence="2 3" key="1">
    <citation type="submission" date="2020-07" db="EMBL/GenBank/DDBJ databases">
        <title>Comparative genomics of pyrophilous fungi reveals a link between fire events and developmental genes.</title>
        <authorList>
            <consortium name="DOE Joint Genome Institute"/>
            <person name="Steindorff A.S."/>
            <person name="Carver A."/>
            <person name="Calhoun S."/>
            <person name="Stillman K."/>
            <person name="Liu H."/>
            <person name="Lipzen A."/>
            <person name="Pangilinan J."/>
            <person name="Labutti K."/>
            <person name="Bruns T.D."/>
            <person name="Grigoriev I.V."/>
        </authorList>
    </citation>
    <scope>NUCLEOTIDE SEQUENCE [LARGE SCALE GENOMIC DNA]</scope>
    <source>
        <strain evidence="2 3">CBS 144469</strain>
    </source>
</reference>
<feature type="region of interest" description="Disordered" evidence="1">
    <location>
        <begin position="175"/>
        <end position="307"/>
    </location>
</feature>
<feature type="compositionally biased region" description="Acidic residues" evidence="1">
    <location>
        <begin position="658"/>
        <end position="669"/>
    </location>
</feature>
<feature type="compositionally biased region" description="Polar residues" evidence="1">
    <location>
        <begin position="9"/>
        <end position="18"/>
    </location>
</feature>
<feature type="compositionally biased region" description="Polar residues" evidence="1">
    <location>
        <begin position="458"/>
        <end position="478"/>
    </location>
</feature>
<feature type="compositionally biased region" description="Polar residues" evidence="1">
    <location>
        <begin position="487"/>
        <end position="506"/>
    </location>
</feature>
<organism evidence="2 3">
    <name type="scientific">Ephemerocybe angulata</name>
    <dbReference type="NCBI Taxonomy" id="980116"/>
    <lineage>
        <taxon>Eukaryota</taxon>
        <taxon>Fungi</taxon>
        <taxon>Dikarya</taxon>
        <taxon>Basidiomycota</taxon>
        <taxon>Agaricomycotina</taxon>
        <taxon>Agaricomycetes</taxon>
        <taxon>Agaricomycetidae</taxon>
        <taxon>Agaricales</taxon>
        <taxon>Agaricineae</taxon>
        <taxon>Psathyrellaceae</taxon>
        <taxon>Ephemerocybe</taxon>
    </lineage>
</organism>
<evidence type="ECO:0000313" key="3">
    <source>
        <dbReference type="Proteomes" id="UP000521943"/>
    </source>
</evidence>
<feature type="compositionally biased region" description="Acidic residues" evidence="1">
    <location>
        <begin position="76"/>
        <end position="86"/>
    </location>
</feature>
<feature type="region of interest" description="Disordered" evidence="1">
    <location>
        <begin position="451"/>
        <end position="518"/>
    </location>
</feature>
<feature type="compositionally biased region" description="Pro residues" evidence="1">
    <location>
        <begin position="252"/>
        <end position="270"/>
    </location>
</feature>
<feature type="compositionally biased region" description="Low complexity" evidence="1">
    <location>
        <begin position="751"/>
        <end position="777"/>
    </location>
</feature>